<reference evidence="2 3" key="1">
    <citation type="submission" date="2019-03" db="EMBL/GenBank/DDBJ databases">
        <title>Genomic Encyclopedia of Type Strains, Phase IV (KMG-IV): sequencing the most valuable type-strain genomes for metagenomic binning, comparative biology and taxonomic classification.</title>
        <authorList>
            <person name="Goeker M."/>
        </authorList>
    </citation>
    <scope>NUCLEOTIDE SEQUENCE [LARGE SCALE GENOMIC DNA]</scope>
    <source>
        <strain evidence="2 3">DSM 15969</strain>
    </source>
</reference>
<dbReference type="Proteomes" id="UP000295063">
    <property type="component" value="Unassembled WGS sequence"/>
</dbReference>
<dbReference type="Pfam" id="PF01797">
    <property type="entry name" value="Y1_Tnp"/>
    <property type="match status" value="1"/>
</dbReference>
<organism evidence="2 3">
    <name type="scientific">Anaerospora hongkongensis</name>
    <dbReference type="NCBI Taxonomy" id="244830"/>
    <lineage>
        <taxon>Bacteria</taxon>
        <taxon>Bacillati</taxon>
        <taxon>Bacillota</taxon>
        <taxon>Negativicutes</taxon>
        <taxon>Selenomonadales</taxon>
        <taxon>Sporomusaceae</taxon>
        <taxon>Anaerospora</taxon>
    </lineage>
</organism>
<protein>
    <submittedName>
        <fullName evidence="2">REP element-mobilizing transposase RayT</fullName>
    </submittedName>
</protein>
<evidence type="ECO:0000259" key="1">
    <source>
        <dbReference type="SMART" id="SM01321"/>
    </source>
</evidence>
<dbReference type="AlphaFoldDB" id="A0A4R1PY72"/>
<evidence type="ECO:0000313" key="2">
    <source>
        <dbReference type="EMBL" id="TCL35449.1"/>
    </source>
</evidence>
<dbReference type="InterPro" id="IPR002686">
    <property type="entry name" value="Transposase_17"/>
</dbReference>
<evidence type="ECO:0000313" key="3">
    <source>
        <dbReference type="Proteomes" id="UP000295063"/>
    </source>
</evidence>
<dbReference type="SMART" id="SM01321">
    <property type="entry name" value="Y1_Tnp"/>
    <property type="match status" value="1"/>
</dbReference>
<dbReference type="SUPFAM" id="SSF143422">
    <property type="entry name" value="Transposase IS200-like"/>
    <property type="match status" value="1"/>
</dbReference>
<dbReference type="GO" id="GO:0003677">
    <property type="term" value="F:DNA binding"/>
    <property type="evidence" value="ECO:0007669"/>
    <property type="project" value="InterPro"/>
</dbReference>
<dbReference type="OrthoDB" id="9788881at2"/>
<dbReference type="PANTHER" id="PTHR34322:SF2">
    <property type="entry name" value="TRANSPOSASE IS200-LIKE DOMAIN-CONTAINING PROTEIN"/>
    <property type="match status" value="1"/>
</dbReference>
<dbReference type="GO" id="GO:0006313">
    <property type="term" value="P:DNA transposition"/>
    <property type="evidence" value="ECO:0007669"/>
    <property type="project" value="InterPro"/>
</dbReference>
<name>A0A4R1PY72_9FIRM</name>
<accession>A0A4R1PY72</accession>
<gene>
    <name evidence="2" type="ORF">EV210_112109</name>
</gene>
<dbReference type="EMBL" id="SLUI01000012">
    <property type="protein sequence ID" value="TCL35449.1"/>
    <property type="molecule type" value="Genomic_DNA"/>
</dbReference>
<keyword evidence="3" id="KW-1185">Reference proteome</keyword>
<dbReference type="Gene3D" id="3.30.70.1290">
    <property type="entry name" value="Transposase IS200-like"/>
    <property type="match status" value="1"/>
</dbReference>
<sequence>MARQARLKSESGIYHVMLRGNERRPVFLDDEDKQRFMEIMLQKKQSAAGRLYAFCILDNHVHMVCQEVEQPLYILMKRIGVTYAAYFNKKHHCIGPVFQDRFRSEAIEDESYLLCAIRYVHNNPVKIAGEFTLEYPWSSYSWYMGCCPDAGIPPEMDETLSLFDANRSKALQLFQEFHLQEEPRQFLEVAATQTVRKDPTELIAAYLQDRKWTSAELCKSENLSGAVELVRMLLANGGVSGRQIAQLTGINREKVRRIAVAAETSL</sequence>
<dbReference type="InterPro" id="IPR036515">
    <property type="entry name" value="Transposase_17_sf"/>
</dbReference>
<dbReference type="RefSeq" id="WP_132082547.1">
    <property type="nucleotide sequence ID" value="NZ_SLUI01000012.1"/>
</dbReference>
<comment type="caution">
    <text evidence="2">The sequence shown here is derived from an EMBL/GenBank/DDBJ whole genome shotgun (WGS) entry which is preliminary data.</text>
</comment>
<dbReference type="GO" id="GO:0004803">
    <property type="term" value="F:transposase activity"/>
    <property type="evidence" value="ECO:0007669"/>
    <property type="project" value="InterPro"/>
</dbReference>
<dbReference type="PANTHER" id="PTHR34322">
    <property type="entry name" value="TRANSPOSASE, Y1_TNP DOMAIN-CONTAINING"/>
    <property type="match status" value="1"/>
</dbReference>
<proteinExistence type="predicted"/>
<feature type="domain" description="Transposase IS200-like" evidence="1">
    <location>
        <begin position="9"/>
        <end position="123"/>
    </location>
</feature>